<gene>
    <name evidence="6" type="ORF">EV421DRAFT_1749587</name>
</gene>
<evidence type="ECO:0000256" key="1">
    <source>
        <dbReference type="ARBA" id="ARBA00005883"/>
    </source>
</evidence>
<feature type="domain" description="Proteasome activator PA28 C-terminal" evidence="5">
    <location>
        <begin position="99"/>
        <end position="241"/>
    </location>
</feature>
<dbReference type="Pfam" id="PF02251">
    <property type="entry name" value="PA28_N"/>
    <property type="match status" value="1"/>
</dbReference>
<dbReference type="GO" id="GO:0005737">
    <property type="term" value="C:cytoplasm"/>
    <property type="evidence" value="ECO:0007669"/>
    <property type="project" value="TreeGrafter"/>
</dbReference>
<keyword evidence="2 6" id="KW-0647">Proteasome</keyword>
<accession>A0AA39K7D8</accession>
<keyword evidence="7" id="KW-1185">Reference proteome</keyword>
<dbReference type="InterPro" id="IPR003185">
    <property type="entry name" value="Proteasome_activ_PA28_N"/>
</dbReference>
<feature type="region of interest" description="Disordered" evidence="3">
    <location>
        <begin position="43"/>
        <end position="86"/>
    </location>
</feature>
<dbReference type="PANTHER" id="PTHR10660">
    <property type="entry name" value="PROTEASOME REGULATOR PA28"/>
    <property type="match status" value="1"/>
</dbReference>
<dbReference type="GO" id="GO:2000045">
    <property type="term" value="P:regulation of G1/S transition of mitotic cell cycle"/>
    <property type="evidence" value="ECO:0007669"/>
    <property type="project" value="TreeGrafter"/>
</dbReference>
<dbReference type="GO" id="GO:0061136">
    <property type="term" value="P:regulation of proteasomal protein catabolic process"/>
    <property type="evidence" value="ECO:0007669"/>
    <property type="project" value="TreeGrafter"/>
</dbReference>
<evidence type="ECO:0000313" key="6">
    <source>
        <dbReference type="EMBL" id="KAK0455946.1"/>
    </source>
</evidence>
<dbReference type="GO" id="GO:0005654">
    <property type="term" value="C:nucleoplasm"/>
    <property type="evidence" value="ECO:0007669"/>
    <property type="project" value="TreeGrafter"/>
</dbReference>
<comment type="similarity">
    <text evidence="1">Belongs to the PA28 family.</text>
</comment>
<feature type="domain" description="Proteasome activator PA28 N-terminal" evidence="4">
    <location>
        <begin position="6"/>
        <end position="41"/>
    </location>
</feature>
<dbReference type="Pfam" id="PF02252">
    <property type="entry name" value="PA28_C"/>
    <property type="match status" value="1"/>
</dbReference>
<dbReference type="AlphaFoldDB" id="A0AA39K7D8"/>
<proteinExistence type="inferred from homology"/>
<dbReference type="InterPro" id="IPR036252">
    <property type="entry name" value="Proteasome_activ_sf"/>
</dbReference>
<dbReference type="FunFam" id="1.20.120.180:FF:000002">
    <property type="entry name" value="Proteasome activator complex subunit 1"/>
    <property type="match status" value="1"/>
</dbReference>
<dbReference type="Gene3D" id="1.20.120.180">
    <property type="entry name" value="Proteasome activator pa28, C-terminal domain"/>
    <property type="match status" value="1"/>
</dbReference>
<feature type="compositionally biased region" description="Low complexity" evidence="3">
    <location>
        <begin position="43"/>
        <end position="59"/>
    </location>
</feature>
<reference evidence="6" key="1">
    <citation type="submission" date="2023-06" db="EMBL/GenBank/DDBJ databases">
        <authorList>
            <consortium name="Lawrence Berkeley National Laboratory"/>
            <person name="Ahrendt S."/>
            <person name="Sahu N."/>
            <person name="Indic B."/>
            <person name="Wong-Bajracharya J."/>
            <person name="Merenyi Z."/>
            <person name="Ke H.-M."/>
            <person name="Monk M."/>
            <person name="Kocsube S."/>
            <person name="Drula E."/>
            <person name="Lipzen A."/>
            <person name="Balint B."/>
            <person name="Henrissat B."/>
            <person name="Andreopoulos B."/>
            <person name="Martin F.M."/>
            <person name="Harder C.B."/>
            <person name="Rigling D."/>
            <person name="Ford K.L."/>
            <person name="Foster G.D."/>
            <person name="Pangilinan J."/>
            <person name="Papanicolaou A."/>
            <person name="Barry K."/>
            <person name="LaButti K."/>
            <person name="Viragh M."/>
            <person name="Koriabine M."/>
            <person name="Yan M."/>
            <person name="Riley R."/>
            <person name="Champramary S."/>
            <person name="Plett K.L."/>
            <person name="Tsai I.J."/>
            <person name="Slot J."/>
            <person name="Sipos G."/>
            <person name="Plett J."/>
            <person name="Nagy L.G."/>
            <person name="Grigoriev I.V."/>
        </authorList>
    </citation>
    <scope>NUCLEOTIDE SEQUENCE</scope>
    <source>
        <strain evidence="6">FPL87.14</strain>
    </source>
</reference>
<evidence type="ECO:0000256" key="3">
    <source>
        <dbReference type="SAM" id="MobiDB-lite"/>
    </source>
</evidence>
<protein>
    <submittedName>
        <fullName evidence="6">Proteasome activator pa28 REG alpha/beta subunit</fullName>
    </submittedName>
</protein>
<dbReference type="SUPFAM" id="SSF47216">
    <property type="entry name" value="Proteasome activator"/>
    <property type="match status" value="1"/>
</dbReference>
<evidence type="ECO:0000259" key="4">
    <source>
        <dbReference type="Pfam" id="PF02251"/>
    </source>
</evidence>
<evidence type="ECO:0000313" key="7">
    <source>
        <dbReference type="Proteomes" id="UP001175226"/>
    </source>
</evidence>
<dbReference type="PANTHER" id="PTHR10660:SF2">
    <property type="entry name" value="LD45860P"/>
    <property type="match status" value="1"/>
</dbReference>
<evidence type="ECO:0000256" key="2">
    <source>
        <dbReference type="ARBA" id="ARBA00022942"/>
    </source>
</evidence>
<organism evidence="6 7">
    <name type="scientific">Armillaria borealis</name>
    <dbReference type="NCBI Taxonomy" id="47425"/>
    <lineage>
        <taxon>Eukaryota</taxon>
        <taxon>Fungi</taxon>
        <taxon>Dikarya</taxon>
        <taxon>Basidiomycota</taxon>
        <taxon>Agaricomycotina</taxon>
        <taxon>Agaricomycetes</taxon>
        <taxon>Agaricomycetidae</taxon>
        <taxon>Agaricales</taxon>
        <taxon>Marasmiineae</taxon>
        <taxon>Physalacriaceae</taxon>
        <taxon>Armillaria</taxon>
    </lineage>
</organism>
<evidence type="ECO:0000259" key="5">
    <source>
        <dbReference type="Pfam" id="PF02252"/>
    </source>
</evidence>
<comment type="caution">
    <text evidence="6">The sequence shown here is derived from an EMBL/GenBank/DDBJ whole genome shotgun (WGS) entry which is preliminary data.</text>
</comment>
<dbReference type="EMBL" id="JAUEPT010000001">
    <property type="protein sequence ID" value="KAK0455946.1"/>
    <property type="molecule type" value="Genomic_DNA"/>
</dbReference>
<dbReference type="InterPro" id="IPR036997">
    <property type="entry name" value="PA28_C_sf"/>
</dbReference>
<dbReference type="InterPro" id="IPR009077">
    <property type="entry name" value="Proteasome_activ_PA28"/>
</dbReference>
<dbReference type="InterPro" id="IPR003186">
    <property type="entry name" value="PA28_C"/>
</dbReference>
<dbReference type="GO" id="GO:0061133">
    <property type="term" value="F:endopeptidase activator activity"/>
    <property type="evidence" value="ECO:0007669"/>
    <property type="project" value="TreeGrafter"/>
</dbReference>
<dbReference type="Proteomes" id="UP001175226">
    <property type="component" value="Unassembled WGS sequence"/>
</dbReference>
<dbReference type="GO" id="GO:0008537">
    <property type="term" value="C:proteasome activator complex"/>
    <property type="evidence" value="ECO:0007669"/>
    <property type="project" value="InterPro"/>
</dbReference>
<name>A0AA39K7D8_9AGAR</name>
<sequence>MDKQLTTEIEKFRTGLASSAEDIAFRIFPSKILELQEMIQSFDSSSSPFHPSHTSTSTDGTVYPPPDSHPSEEPPSKKRRLADPIDSNAVQNGRFTSVVVSNKHISGLHAIVKRESEQLSSTVDQVKMWITLTMPKIEDGDNFGVQIQEEVLSELHRAQESAYNLRDTARQDYLTRAKICSKLIKYPNLEDYMLALKEHDEKQIYFSRQHIIDIRNMYASLMDLIQKNITKIRVPKANNNRALY</sequence>